<evidence type="ECO:0000256" key="1">
    <source>
        <dbReference type="ARBA" id="ARBA00023118"/>
    </source>
</evidence>
<keyword evidence="1" id="KW-0051">Antiviral defense</keyword>
<dbReference type="Pfam" id="PF18144">
    <property type="entry name" value="SMODS"/>
    <property type="match status" value="1"/>
</dbReference>
<sequence length="482" mass="55006">MKLLNHFGDFLKDEVNLNQTRIGSLETSIDAIEAYIDGSEWADIIVDWVPQGSWAHKTIIKPVDKGEFDADLLVYVNPVEGWEAKDYINDLYAQFRASDTYREMVRRWSHCVTVTYANDKKIDVAPCVVGRLVNGQLEVCNRDANVFERTEPQQYTAWLIERNGWTGSNTFRKVTRLIKYMRDIKTRFTCSSVLLTTMLGERVTSQDSGQAYVADVPTALKTIFGRWDDWLQINATKPAVRNPYLWNEDFAAGLAQEQWTNLRDKIHTYRQWVDEAYDEPNQNESISKWRRVFGDKFAKNVDTEAAVSVSKAAANIITESAGALADVAGDLIALLKRYGGRVITPDFPHLPYMRQPKWRRSPGQGIAVNIKASLYQSKGYNRIRDVQSLELLPAGRAIEFRAVTATGLPFPTDFDVQWRVTNTDEEARQRGQLRGGFESSDTHGQRWETLQYRGVHIAEAFVIRKQDRSLVGVSKPFYVAIE</sequence>
<dbReference type="InterPro" id="IPR040511">
    <property type="entry name" value="AGS_C"/>
</dbReference>
<dbReference type="GO" id="GO:0016779">
    <property type="term" value="F:nucleotidyltransferase activity"/>
    <property type="evidence" value="ECO:0007669"/>
    <property type="project" value="InterPro"/>
</dbReference>
<keyword evidence="4" id="KW-1185">Reference proteome</keyword>
<proteinExistence type="predicted"/>
<accession>A0A9X1D8X4</accession>
<reference evidence="3" key="1">
    <citation type="journal article" date="2021" name="Microorganisms">
        <title>Phylogenomic Reconstruction and Metabolic Potential of the Genus Aminobacter.</title>
        <authorList>
            <person name="Artuso I."/>
            <person name="Turrini P."/>
            <person name="Pirolo M."/>
            <person name="Lugli G.A."/>
            <person name="Ventura M."/>
            <person name="Visca P."/>
        </authorList>
    </citation>
    <scope>NUCLEOTIDE SEQUENCE</scope>
    <source>
        <strain evidence="3">LMG 26462</strain>
    </source>
</reference>
<protein>
    <submittedName>
        <fullName evidence="3">Nucleotidyltransferase</fullName>
    </submittedName>
</protein>
<evidence type="ECO:0000313" key="4">
    <source>
        <dbReference type="Proteomes" id="UP001138921"/>
    </source>
</evidence>
<evidence type="ECO:0000313" key="3">
    <source>
        <dbReference type="EMBL" id="MBT1159574.1"/>
    </source>
</evidence>
<dbReference type="CDD" id="cd05400">
    <property type="entry name" value="NT_2-5OAS_ClassI-CCAase"/>
    <property type="match status" value="1"/>
</dbReference>
<dbReference type="Proteomes" id="UP001138921">
    <property type="component" value="Unassembled WGS sequence"/>
</dbReference>
<dbReference type="InterPro" id="IPR006116">
    <property type="entry name" value="NT_2-5OAS_ClassI-CCAase"/>
</dbReference>
<dbReference type="AlphaFoldDB" id="A0A9X1D8X4"/>
<organism evidence="3 4">
    <name type="scientific">Aminobacter anthyllidis</name>
    <dbReference type="NCBI Taxonomy" id="1035067"/>
    <lineage>
        <taxon>Bacteria</taxon>
        <taxon>Pseudomonadati</taxon>
        <taxon>Pseudomonadota</taxon>
        <taxon>Alphaproteobacteria</taxon>
        <taxon>Hyphomicrobiales</taxon>
        <taxon>Phyllobacteriaceae</taxon>
        <taxon>Aminobacter</taxon>
    </lineage>
</organism>
<dbReference type="GO" id="GO:0051607">
    <property type="term" value="P:defense response to virus"/>
    <property type="evidence" value="ECO:0007669"/>
    <property type="project" value="UniProtKB-KW"/>
</dbReference>
<name>A0A9X1D8X4_9HYPH</name>
<evidence type="ECO:0000259" key="2">
    <source>
        <dbReference type="Pfam" id="PF18134"/>
    </source>
</evidence>
<gene>
    <name evidence="3" type="ORF">J1C56_28880</name>
</gene>
<feature type="domain" description="Adenylyl/Guanylyl and SMODS C-terminal sensor" evidence="2">
    <location>
        <begin position="367"/>
        <end position="481"/>
    </location>
</feature>
<comment type="caution">
    <text evidence="3">The sequence shown here is derived from an EMBL/GenBank/DDBJ whole genome shotgun (WGS) entry which is preliminary data.</text>
</comment>
<dbReference type="Pfam" id="PF18134">
    <property type="entry name" value="AGS_C"/>
    <property type="match status" value="1"/>
</dbReference>
<reference evidence="3" key="2">
    <citation type="submission" date="2021-03" db="EMBL/GenBank/DDBJ databases">
        <authorList>
            <person name="Artuso I."/>
            <person name="Turrini P."/>
            <person name="Pirolo M."/>
            <person name="Lugli G.A."/>
            <person name="Ventura M."/>
            <person name="Visca P."/>
        </authorList>
    </citation>
    <scope>NUCLEOTIDE SEQUENCE</scope>
    <source>
        <strain evidence="3">LMG 26462</strain>
    </source>
</reference>
<dbReference type="EMBL" id="JAFLWW010000012">
    <property type="protein sequence ID" value="MBT1159574.1"/>
    <property type="molecule type" value="Genomic_DNA"/>
</dbReference>
<dbReference type="RefSeq" id="WP_214393395.1">
    <property type="nucleotide sequence ID" value="NZ_JAFLWW010000012.1"/>
</dbReference>